<name>A0ABR6BPP9_9PSEU</name>
<dbReference type="EMBL" id="JACJID010000004">
    <property type="protein sequence ID" value="MBA8928879.1"/>
    <property type="molecule type" value="Genomic_DNA"/>
</dbReference>
<protein>
    <submittedName>
        <fullName evidence="2">Uncharacterized protein</fullName>
    </submittedName>
</protein>
<sequence length="153" mass="16141">MSWPRAIASAVGCSAVALTCLSWLLGAPVLWAALLTLPIGLLVLVLARSPMTSEPAWQPLPATDGALSTPQASALSGRLADAATDAGRFRSRIQPRLRELALARLRQAGVEDLTDPRAQSLLGGELLALLTDRGARMPGPEELSTLLARLEEL</sequence>
<evidence type="ECO:0000313" key="2">
    <source>
        <dbReference type="EMBL" id="MBA8928879.1"/>
    </source>
</evidence>
<evidence type="ECO:0000256" key="1">
    <source>
        <dbReference type="SAM" id="Phobius"/>
    </source>
</evidence>
<feature type="transmembrane region" description="Helical" evidence="1">
    <location>
        <begin position="27"/>
        <end position="47"/>
    </location>
</feature>
<evidence type="ECO:0000313" key="3">
    <source>
        <dbReference type="Proteomes" id="UP000517916"/>
    </source>
</evidence>
<organism evidence="2 3">
    <name type="scientific">Kutzneria viridogrisea</name>
    <dbReference type="NCBI Taxonomy" id="47990"/>
    <lineage>
        <taxon>Bacteria</taxon>
        <taxon>Bacillati</taxon>
        <taxon>Actinomycetota</taxon>
        <taxon>Actinomycetes</taxon>
        <taxon>Pseudonocardiales</taxon>
        <taxon>Pseudonocardiaceae</taxon>
        <taxon>Kutzneria</taxon>
    </lineage>
</organism>
<accession>A0ABR6BPP9</accession>
<keyword evidence="3" id="KW-1185">Reference proteome</keyword>
<keyword evidence="1" id="KW-0472">Membrane</keyword>
<keyword evidence="1" id="KW-0812">Transmembrane</keyword>
<proteinExistence type="predicted"/>
<keyword evidence="1" id="KW-1133">Transmembrane helix</keyword>
<comment type="caution">
    <text evidence="2">The sequence shown here is derived from an EMBL/GenBank/DDBJ whole genome shotgun (WGS) entry which is preliminary data.</text>
</comment>
<dbReference type="RefSeq" id="WP_148309452.1">
    <property type="nucleotide sequence ID" value="NZ_BAAABQ010000016.1"/>
</dbReference>
<dbReference type="Proteomes" id="UP000517916">
    <property type="component" value="Unassembled WGS sequence"/>
</dbReference>
<reference evidence="2 3" key="1">
    <citation type="submission" date="2020-08" db="EMBL/GenBank/DDBJ databases">
        <title>Genomic Encyclopedia of Archaeal and Bacterial Type Strains, Phase II (KMG-II): from individual species to whole genera.</title>
        <authorList>
            <person name="Goeker M."/>
        </authorList>
    </citation>
    <scope>NUCLEOTIDE SEQUENCE [LARGE SCALE GENOMIC DNA]</scope>
    <source>
        <strain evidence="2 3">DSM 43850</strain>
    </source>
</reference>
<gene>
    <name evidence="2" type="ORF">BC739_006096</name>
</gene>